<dbReference type="Gene3D" id="2.130.10.10">
    <property type="entry name" value="YVTN repeat-like/Quinoprotein amine dehydrogenase"/>
    <property type="match status" value="3"/>
</dbReference>
<keyword evidence="4" id="KW-0653">Protein transport</keyword>
<dbReference type="SUPFAM" id="SSF52540">
    <property type="entry name" value="P-loop containing nucleoside triphosphate hydrolases"/>
    <property type="match status" value="1"/>
</dbReference>
<feature type="domain" description="Nephrocystin 3-like N-terminal" evidence="8">
    <location>
        <begin position="389"/>
        <end position="535"/>
    </location>
</feature>
<dbReference type="SUPFAM" id="SSF101908">
    <property type="entry name" value="Putative isomerase YbhE"/>
    <property type="match status" value="1"/>
</dbReference>
<organism evidence="9 10">
    <name type="scientific">Penicillium coprophilum</name>
    <dbReference type="NCBI Taxonomy" id="36646"/>
    <lineage>
        <taxon>Eukaryota</taxon>
        <taxon>Fungi</taxon>
        <taxon>Dikarya</taxon>
        <taxon>Ascomycota</taxon>
        <taxon>Pezizomycotina</taxon>
        <taxon>Eurotiomycetes</taxon>
        <taxon>Eurotiomycetidae</taxon>
        <taxon>Eurotiales</taxon>
        <taxon>Aspergillaceae</taxon>
        <taxon>Penicillium</taxon>
    </lineage>
</organism>
<keyword evidence="10" id="KW-1185">Reference proteome</keyword>
<dbReference type="PANTHER" id="PTHR10039:SF16">
    <property type="entry name" value="GPI INOSITOL-DEACYLASE"/>
    <property type="match status" value="1"/>
</dbReference>
<dbReference type="PANTHER" id="PTHR10039">
    <property type="entry name" value="AMELOGENIN"/>
    <property type="match status" value="1"/>
</dbReference>
<dbReference type="InterPro" id="IPR036322">
    <property type="entry name" value="WD40_repeat_dom_sf"/>
</dbReference>
<comment type="function">
    <text evidence="1 4">Involved in inositol deacylation of GPI-anchored proteins which plays important roles in the quality control and ER-associated degradation of GPI-anchored proteins.</text>
</comment>
<evidence type="ECO:0000313" key="10">
    <source>
        <dbReference type="Proteomes" id="UP000191500"/>
    </source>
</evidence>
<proteinExistence type="inferred from homology"/>
<keyword evidence="4" id="KW-0472">Membrane</keyword>
<dbReference type="InterPro" id="IPR001680">
    <property type="entry name" value="WD40_rpt"/>
</dbReference>
<dbReference type="SMART" id="SM00320">
    <property type="entry name" value="WD40"/>
    <property type="match status" value="5"/>
</dbReference>
<evidence type="ECO:0000256" key="4">
    <source>
        <dbReference type="RuleBase" id="RU365011"/>
    </source>
</evidence>
<reference evidence="10" key="1">
    <citation type="journal article" date="2017" name="Nat. Microbiol.">
        <title>Global analysis of biosynthetic gene clusters reveals vast potential of secondary metabolite production in Penicillium species.</title>
        <authorList>
            <person name="Nielsen J.C."/>
            <person name="Grijseels S."/>
            <person name="Prigent S."/>
            <person name="Ji B."/>
            <person name="Dainat J."/>
            <person name="Nielsen K.F."/>
            <person name="Frisvad J.C."/>
            <person name="Workman M."/>
            <person name="Nielsen J."/>
        </authorList>
    </citation>
    <scope>NUCLEOTIDE SEQUENCE [LARGE SCALE GENOMIC DNA]</scope>
    <source>
        <strain evidence="10">IBT 31321</strain>
    </source>
</reference>
<keyword evidence="4" id="KW-0378">Hydrolase</keyword>
<dbReference type="Gene3D" id="3.40.50.300">
    <property type="entry name" value="P-loop containing nucleotide triphosphate hydrolases"/>
    <property type="match status" value="1"/>
</dbReference>
<evidence type="ECO:0000256" key="2">
    <source>
        <dbReference type="ARBA" id="ARBA00015856"/>
    </source>
</evidence>
<evidence type="ECO:0000256" key="1">
    <source>
        <dbReference type="ARBA" id="ARBA00003496"/>
    </source>
</evidence>
<dbReference type="GO" id="GO:0005789">
    <property type="term" value="C:endoplasmic reticulum membrane"/>
    <property type="evidence" value="ECO:0007669"/>
    <property type="project" value="UniProtKB-SubCell"/>
</dbReference>
<name>A0A1V6V1H9_9EURO</name>
<dbReference type="InterPro" id="IPR015943">
    <property type="entry name" value="WD40/YVTN_repeat-like_dom_sf"/>
</dbReference>
<comment type="caution">
    <text evidence="9">The sequence shown here is derived from an EMBL/GenBank/DDBJ whole genome shotgun (WGS) entry which is preliminary data.</text>
</comment>
<dbReference type="Pfam" id="PF07819">
    <property type="entry name" value="PGAP1"/>
    <property type="match status" value="1"/>
</dbReference>
<dbReference type="EC" id="3.1.-.-" evidence="4"/>
<dbReference type="GO" id="GO:0072330">
    <property type="term" value="P:monocarboxylic acid biosynthetic process"/>
    <property type="evidence" value="ECO:0007669"/>
    <property type="project" value="UniProtKB-ARBA"/>
</dbReference>
<dbReference type="InterPro" id="IPR056884">
    <property type="entry name" value="NPHP3-like_N"/>
</dbReference>
<feature type="compositionally biased region" description="Basic and acidic residues" evidence="5">
    <location>
        <begin position="88"/>
        <end position="98"/>
    </location>
</feature>
<evidence type="ECO:0000259" key="6">
    <source>
        <dbReference type="Pfam" id="PF07819"/>
    </source>
</evidence>
<gene>
    <name evidence="9" type="ORF">PENCOP_c002G00879</name>
</gene>
<evidence type="ECO:0000313" key="9">
    <source>
        <dbReference type="EMBL" id="OQE44313.1"/>
    </source>
</evidence>
<dbReference type="GO" id="GO:0015031">
    <property type="term" value="P:protein transport"/>
    <property type="evidence" value="ECO:0007669"/>
    <property type="project" value="UniProtKB-KW"/>
</dbReference>
<evidence type="ECO:0000259" key="7">
    <source>
        <dbReference type="Pfam" id="PF22939"/>
    </source>
</evidence>
<feature type="region of interest" description="Disordered" evidence="5">
    <location>
        <begin position="72"/>
        <end position="98"/>
    </location>
</feature>
<feature type="domain" description="GPI inositol-deacylase winged helix" evidence="7">
    <location>
        <begin position="645"/>
        <end position="716"/>
    </location>
</feature>
<dbReference type="InterPro" id="IPR029058">
    <property type="entry name" value="AB_hydrolase_fold"/>
</dbReference>
<dbReference type="GO" id="GO:0016788">
    <property type="term" value="F:hydrolase activity, acting on ester bonds"/>
    <property type="evidence" value="ECO:0007669"/>
    <property type="project" value="InterPro"/>
</dbReference>
<dbReference type="Proteomes" id="UP000191500">
    <property type="component" value="Unassembled WGS sequence"/>
</dbReference>
<keyword evidence="4" id="KW-0813">Transport</keyword>
<dbReference type="Pfam" id="PF00400">
    <property type="entry name" value="WD40"/>
    <property type="match status" value="1"/>
</dbReference>
<dbReference type="GO" id="GO:0017000">
    <property type="term" value="P:antibiotic biosynthetic process"/>
    <property type="evidence" value="ECO:0007669"/>
    <property type="project" value="UniProtKB-ARBA"/>
</dbReference>
<dbReference type="Pfam" id="PF22939">
    <property type="entry name" value="WHD_GPIID"/>
    <property type="match status" value="1"/>
</dbReference>
<dbReference type="SUPFAM" id="SSF50978">
    <property type="entry name" value="WD40 repeat-like"/>
    <property type="match status" value="1"/>
</dbReference>
<feature type="compositionally biased region" description="Low complexity" evidence="5">
    <location>
        <begin position="72"/>
        <end position="87"/>
    </location>
</feature>
<accession>A0A1V6V1H9</accession>
<sequence>MAGDCSVCQHPLSLIPSQCSRANRVFVSAFQQAHFRTGGTPPIVTEPETEQSRAGVFSRKNIQRRLRRLGSISPRSSSLSSGSLQSGPDRKGPLGLNLHHEPSEPRIDFIFIHGLGGGSRKTWSYSFDPEMFWPQKWLPNEVGFKHVRIHSYGYNSDWTTRKKSPLTVHDFGQALLADIHNSPYLRKNGDNPIVLVAHSMGGLVAKKASIPSGHPRSNVPDYCAKNTYHLLGQRLFLMTSYQAAALSASQINDEFRHVCDKIHLWSFTESLPTNFGLTSSLVVEKESAVIGLPKEHVQYIEADHRHICKFDSPDNPNYIILRRAFQTTIEDIGASSSLHRLDEYRSQMKKIASLLRIRQRTDAILLATNEWVDNTVDYREDNYPLETVLEHQEPKILWLNGRPGTGKTVAAGHVIRYLQTSNLECSFYFFEHKDSTNGTVAAFLRSIAFQMAESSFEVRRAIVSMAEDDIRVSHDDHHLLWTSLFVECIFRVQITRPQYWVIDAVDECSTKGIPALISMLSTLDSGSPIRIFMTSLPGGQVERLFALEQTQYSQIFTGEEGSLRDIELFAKARCPRESGIGPYQDLASDVISKSNGMFLWVSLMVAQLEDAYSFEDKQDILLQTPLEMNMFYSRIIASINKSPSSELAKCILKWTICSPSPLHVEELAEAVRLDIGRTLMASAKQLGTLTGHLLFVDDDSRIHIAHHTASAFLTQQRDVLWIDRTKAHSQIAEVCLNVLCSPNLVPPNIPRSGTTTGGTGTVHMPLLNYATYNFSYHIVHSSSSAKAPLTLLSRFLRSNVLTWIERIARTGSLENLQLTAQRLKTYLGRRAKYEPISIEIQTVAAWAADMYRISAAFHSSLLRSPSSIYSLIPHLCPPKSIIRQLFAKPTRRLEIMGRIEDDWSDRLACYLFPKEASAVASSVRLLAVGLANGDIRMYYISGSGTFDAAGTLSHGKRIRQLAFNRSSSLLASCSARKLMVWDVHKSRGPLFTCLWSQDIDFTSSCMVFHPDGSSILLADHDQSKIVSFQAADGHKQDSILLHSSYDSDSSDDSEKCVSSWTPSQQIRFDPSHRLAALAYRNASVSLWDLNHVEKIGTFEKEGFENVYVMPQTLDMIFNPVPELELFAVTYMDGDIVTCNPWTLEQKNKFHLQGMLIALAATTDGRVLAGATEDGGIYLFLFETLQPLYQISRPNDQLQVHSISFSADNLRLFDIRGQCCNIWEPFVLVPKDELDDTPSESHSEAVSLPHTPASHPHIFQWGEAITVIENSTNGNFLLAGRQDGSIDICESSSGDSIDKLTLHDAFAEVEFIDWNEKNSCMLSVDITGRCVVTRLSSIRKGTKAQSTCLLDHREWASVRQALIDPNAESILICTESSVKIIDLGGSIVADLTSLPGSWWATHPSSNHHLIAICDSRLHLFEWRSLKSLSQTDGVSLQPSELGMQKASHQWVGGSGSSYLVQGVLGSKARTGHLVAFETSNITPETTGVSLQILKYDSLNIQYLLGCLRSSLYFLDTSGWICSITLKNLSRATRYTRHFFIPLTWRTGADVIKIISKTAVAFGQGEWLIIFQGFLDLDEKVPL</sequence>
<dbReference type="InterPro" id="IPR027417">
    <property type="entry name" value="P-loop_NTPase"/>
</dbReference>
<dbReference type="InterPro" id="IPR054471">
    <property type="entry name" value="GPIID_WHD"/>
</dbReference>
<protein>
    <recommendedName>
        <fullName evidence="2 4">GPI inositol-deacylase</fullName>
        <ecNumber evidence="4">3.1.-.-</ecNumber>
    </recommendedName>
</protein>
<evidence type="ECO:0000259" key="8">
    <source>
        <dbReference type="Pfam" id="PF24883"/>
    </source>
</evidence>
<comment type="subcellular location">
    <subcellularLocation>
        <location evidence="4">Endoplasmic reticulum membrane</location>
    </subcellularLocation>
</comment>
<dbReference type="EMBL" id="MDDG01000002">
    <property type="protein sequence ID" value="OQE44313.1"/>
    <property type="molecule type" value="Genomic_DNA"/>
</dbReference>
<dbReference type="Gene3D" id="3.40.50.1820">
    <property type="entry name" value="alpha/beta hydrolase"/>
    <property type="match status" value="1"/>
</dbReference>
<evidence type="ECO:0000256" key="5">
    <source>
        <dbReference type="SAM" id="MobiDB-lite"/>
    </source>
</evidence>
<keyword evidence="3" id="KW-0677">Repeat</keyword>
<dbReference type="SUPFAM" id="SSF53474">
    <property type="entry name" value="alpha/beta-Hydrolases"/>
    <property type="match status" value="1"/>
</dbReference>
<comment type="similarity">
    <text evidence="4">Belongs to the GPI inositol-deacylase family.</text>
</comment>
<dbReference type="Pfam" id="PF24883">
    <property type="entry name" value="NPHP3_N"/>
    <property type="match status" value="1"/>
</dbReference>
<keyword evidence="4" id="KW-0256">Endoplasmic reticulum</keyword>
<dbReference type="InterPro" id="IPR012908">
    <property type="entry name" value="PGAP1-ab_dom-like"/>
</dbReference>
<evidence type="ECO:0000256" key="3">
    <source>
        <dbReference type="ARBA" id="ARBA00022737"/>
    </source>
</evidence>
<feature type="domain" description="GPI inositol-deacylase PGAP1-like alpha/beta" evidence="6">
    <location>
        <begin position="110"/>
        <end position="223"/>
    </location>
</feature>